<dbReference type="GO" id="GO:0009523">
    <property type="term" value="C:photosystem II"/>
    <property type="evidence" value="ECO:0007669"/>
    <property type="project" value="InterPro"/>
</dbReference>
<dbReference type="GO" id="GO:0010206">
    <property type="term" value="P:photosystem II repair"/>
    <property type="evidence" value="ECO:0007669"/>
    <property type="project" value="InterPro"/>
</dbReference>
<dbReference type="InterPro" id="IPR025585">
    <property type="entry name" value="PSII_Psb27"/>
</dbReference>
<name>A0AAE0CAU3_9CHLO</name>
<proteinExistence type="inferred from homology"/>
<organism evidence="1 2">
    <name type="scientific">Cymbomonas tetramitiformis</name>
    <dbReference type="NCBI Taxonomy" id="36881"/>
    <lineage>
        <taxon>Eukaryota</taxon>
        <taxon>Viridiplantae</taxon>
        <taxon>Chlorophyta</taxon>
        <taxon>Pyramimonadophyceae</taxon>
        <taxon>Pyramimonadales</taxon>
        <taxon>Pyramimonadaceae</taxon>
        <taxon>Cymbomonas</taxon>
    </lineage>
</organism>
<dbReference type="Pfam" id="PF13326">
    <property type="entry name" value="PSII_Pbs27"/>
    <property type="match status" value="1"/>
</dbReference>
<dbReference type="HAMAP" id="MF_01481">
    <property type="entry name" value="PSII_Psb27"/>
    <property type="match status" value="1"/>
</dbReference>
<dbReference type="InterPro" id="IPR038450">
    <property type="entry name" value="PSII_Psb27_sf"/>
</dbReference>
<protein>
    <submittedName>
        <fullName evidence="1">Uncharacterized protein</fullName>
    </submittedName>
</protein>
<keyword evidence="2" id="KW-1185">Reference proteome</keyword>
<dbReference type="GO" id="GO:0009543">
    <property type="term" value="C:chloroplast thylakoid lumen"/>
    <property type="evidence" value="ECO:0007669"/>
    <property type="project" value="TreeGrafter"/>
</dbReference>
<gene>
    <name evidence="1" type="ORF">CYMTET_39062</name>
</gene>
<evidence type="ECO:0000313" key="2">
    <source>
        <dbReference type="Proteomes" id="UP001190700"/>
    </source>
</evidence>
<dbReference type="Proteomes" id="UP001190700">
    <property type="component" value="Unassembled WGS sequence"/>
</dbReference>
<reference evidence="1 2" key="1">
    <citation type="journal article" date="2015" name="Genome Biol. Evol.">
        <title>Comparative Genomics of a Bacterivorous Green Alga Reveals Evolutionary Causalities and Consequences of Phago-Mixotrophic Mode of Nutrition.</title>
        <authorList>
            <person name="Burns J.A."/>
            <person name="Paasch A."/>
            <person name="Narechania A."/>
            <person name="Kim E."/>
        </authorList>
    </citation>
    <scope>NUCLEOTIDE SEQUENCE [LARGE SCALE GENOMIC DNA]</scope>
    <source>
        <strain evidence="1 2">PLY_AMNH</strain>
    </source>
</reference>
<evidence type="ECO:0000313" key="1">
    <source>
        <dbReference type="EMBL" id="KAK3251606.1"/>
    </source>
</evidence>
<dbReference type="PANTHER" id="PTHR34041:SF3">
    <property type="entry name" value="PHOTOSYSTEM II D1 PRECURSOR PROCESSING PROTEIN PSB27-H2, CHLOROPLASTIC"/>
    <property type="match status" value="1"/>
</dbReference>
<dbReference type="EMBL" id="LGRX02025947">
    <property type="protein sequence ID" value="KAK3251606.1"/>
    <property type="molecule type" value="Genomic_DNA"/>
</dbReference>
<accession>A0AAE0CAU3</accession>
<sequence>MFHTSAVRTVIGVGPVQKCVRERTAVRNGQRKCCDLPNEPRSLHVDQELELLKSRREVLLLFPAAAVLSQTNPGLAEAKLAPAGYEELARELVIALQDSLLLEASGVSERKVRKNADPAKVKVQQFIQNYKGSPLLVDNPSYLAIEEALRILGSFYLKNGSRAKLPADIREEVLDSLNTAYAALS</sequence>
<dbReference type="Gene3D" id="1.20.58.810">
    <property type="entry name" value="Photosystem II Pbs27"/>
    <property type="match status" value="1"/>
</dbReference>
<dbReference type="PANTHER" id="PTHR34041">
    <property type="entry name" value="PHOTOSYSTEM II REPAIR PROTEIN PSB27-H1, CHLOROPLASTIC"/>
    <property type="match status" value="1"/>
</dbReference>
<dbReference type="AlphaFoldDB" id="A0AAE0CAU3"/>
<comment type="caution">
    <text evidence="1">The sequence shown here is derived from an EMBL/GenBank/DDBJ whole genome shotgun (WGS) entry which is preliminary data.</text>
</comment>
<dbReference type="GO" id="GO:0010207">
    <property type="term" value="P:photosystem II assembly"/>
    <property type="evidence" value="ECO:0007669"/>
    <property type="project" value="InterPro"/>
</dbReference>